<name>A0AAD8NP24_TARER</name>
<evidence type="ECO:0000313" key="9">
    <source>
        <dbReference type="Proteomes" id="UP001229421"/>
    </source>
</evidence>
<proteinExistence type="predicted"/>
<dbReference type="Proteomes" id="UP001229421">
    <property type="component" value="Unassembled WGS sequence"/>
</dbReference>
<dbReference type="InterPro" id="IPR045314">
    <property type="entry name" value="bZIP_plant_GBF1"/>
</dbReference>
<evidence type="ECO:0000313" key="8">
    <source>
        <dbReference type="EMBL" id="KAK1423210.1"/>
    </source>
</evidence>
<dbReference type="InterPro" id="IPR046347">
    <property type="entry name" value="bZIP_sf"/>
</dbReference>
<keyword evidence="5" id="KW-0539">Nucleus</keyword>
<dbReference type="CDD" id="cd14702">
    <property type="entry name" value="bZIP_plant_GBF1"/>
    <property type="match status" value="1"/>
</dbReference>
<feature type="region of interest" description="Disordered" evidence="6">
    <location>
        <begin position="50"/>
        <end position="92"/>
    </location>
</feature>
<dbReference type="Gene3D" id="1.20.5.170">
    <property type="match status" value="1"/>
</dbReference>
<dbReference type="GO" id="GO:0003677">
    <property type="term" value="F:DNA binding"/>
    <property type="evidence" value="ECO:0007669"/>
    <property type="project" value="UniProtKB-KW"/>
</dbReference>
<feature type="domain" description="BZIP" evidence="7">
    <location>
        <begin position="70"/>
        <end position="133"/>
    </location>
</feature>
<dbReference type="InterPro" id="IPR044521">
    <property type="entry name" value="AtbZIP8/43"/>
</dbReference>
<reference evidence="8" key="1">
    <citation type="journal article" date="2023" name="bioRxiv">
        <title>Improved chromosome-level genome assembly for marigold (Tagetes erecta).</title>
        <authorList>
            <person name="Jiang F."/>
            <person name="Yuan L."/>
            <person name="Wang S."/>
            <person name="Wang H."/>
            <person name="Xu D."/>
            <person name="Wang A."/>
            <person name="Fan W."/>
        </authorList>
    </citation>
    <scope>NUCLEOTIDE SEQUENCE</scope>
    <source>
        <strain evidence="8">WSJ</strain>
        <tissue evidence="8">Leaf</tissue>
    </source>
</reference>
<evidence type="ECO:0000256" key="3">
    <source>
        <dbReference type="ARBA" id="ARBA00023125"/>
    </source>
</evidence>
<sequence>MARNYTHYQDISTFTNSFHNIQSTLLTNIPYYHHQPPLLNFTHQSSSSISCNNSSTSDEAEEQHMSIINDDRKQRRMISNRESARRSRMRKQKQLDELCTQLLRLRNENHGIINRMNNFMETHEQVVQENDRLKKQILELKQLLSHETQIATTYNDA</sequence>
<keyword evidence="4" id="KW-0804">Transcription</keyword>
<dbReference type="PROSITE" id="PS50217">
    <property type="entry name" value="BZIP"/>
    <property type="match status" value="1"/>
</dbReference>
<dbReference type="PROSITE" id="PS00036">
    <property type="entry name" value="BZIP_BASIC"/>
    <property type="match status" value="1"/>
</dbReference>
<evidence type="ECO:0000256" key="5">
    <source>
        <dbReference type="ARBA" id="ARBA00023242"/>
    </source>
</evidence>
<keyword evidence="9" id="KW-1185">Reference proteome</keyword>
<dbReference type="InterPro" id="IPR004827">
    <property type="entry name" value="bZIP"/>
</dbReference>
<dbReference type="GO" id="GO:0003700">
    <property type="term" value="F:DNA-binding transcription factor activity"/>
    <property type="evidence" value="ECO:0007669"/>
    <property type="project" value="InterPro"/>
</dbReference>
<dbReference type="PANTHER" id="PTHR46324">
    <property type="entry name" value="BASIC LEUCINE ZIPPER 43-RELATED"/>
    <property type="match status" value="1"/>
</dbReference>
<organism evidence="8 9">
    <name type="scientific">Tagetes erecta</name>
    <name type="common">African marigold</name>
    <dbReference type="NCBI Taxonomy" id="13708"/>
    <lineage>
        <taxon>Eukaryota</taxon>
        <taxon>Viridiplantae</taxon>
        <taxon>Streptophyta</taxon>
        <taxon>Embryophyta</taxon>
        <taxon>Tracheophyta</taxon>
        <taxon>Spermatophyta</taxon>
        <taxon>Magnoliopsida</taxon>
        <taxon>eudicotyledons</taxon>
        <taxon>Gunneridae</taxon>
        <taxon>Pentapetalae</taxon>
        <taxon>asterids</taxon>
        <taxon>campanulids</taxon>
        <taxon>Asterales</taxon>
        <taxon>Asteraceae</taxon>
        <taxon>Asteroideae</taxon>
        <taxon>Heliantheae alliance</taxon>
        <taxon>Tageteae</taxon>
        <taxon>Tagetes</taxon>
    </lineage>
</organism>
<keyword evidence="2" id="KW-0805">Transcription regulation</keyword>
<dbReference type="GO" id="GO:0046983">
    <property type="term" value="F:protein dimerization activity"/>
    <property type="evidence" value="ECO:0007669"/>
    <property type="project" value="UniProtKB-ARBA"/>
</dbReference>
<evidence type="ECO:0000256" key="4">
    <source>
        <dbReference type="ARBA" id="ARBA00023163"/>
    </source>
</evidence>
<protein>
    <recommendedName>
        <fullName evidence="7">BZIP domain-containing protein</fullName>
    </recommendedName>
</protein>
<evidence type="ECO:0000256" key="1">
    <source>
        <dbReference type="ARBA" id="ARBA00004123"/>
    </source>
</evidence>
<keyword evidence="3" id="KW-0238">DNA-binding</keyword>
<gene>
    <name evidence="8" type="ORF">QVD17_18506</name>
</gene>
<dbReference type="FunFam" id="1.20.5.170:FF:000020">
    <property type="entry name" value="BZIP transcription factor"/>
    <property type="match status" value="1"/>
</dbReference>
<dbReference type="GO" id="GO:0005634">
    <property type="term" value="C:nucleus"/>
    <property type="evidence" value="ECO:0007669"/>
    <property type="project" value="UniProtKB-SubCell"/>
</dbReference>
<dbReference type="AlphaFoldDB" id="A0AAD8NP24"/>
<evidence type="ECO:0000256" key="6">
    <source>
        <dbReference type="SAM" id="MobiDB-lite"/>
    </source>
</evidence>
<evidence type="ECO:0000259" key="7">
    <source>
        <dbReference type="PROSITE" id="PS50217"/>
    </source>
</evidence>
<dbReference type="EMBL" id="JAUHHV010000005">
    <property type="protein sequence ID" value="KAK1423210.1"/>
    <property type="molecule type" value="Genomic_DNA"/>
</dbReference>
<comment type="subcellular location">
    <subcellularLocation>
        <location evidence="1">Nucleus</location>
    </subcellularLocation>
</comment>
<dbReference type="PANTHER" id="PTHR46324:SF3">
    <property type="entry name" value="BASIC LEUCINE ZIPPER 43-RELATED"/>
    <property type="match status" value="1"/>
</dbReference>
<accession>A0AAD8NP24</accession>
<evidence type="ECO:0000256" key="2">
    <source>
        <dbReference type="ARBA" id="ARBA00023015"/>
    </source>
</evidence>
<dbReference type="SMART" id="SM00338">
    <property type="entry name" value="BRLZ"/>
    <property type="match status" value="1"/>
</dbReference>
<comment type="caution">
    <text evidence="8">The sequence shown here is derived from an EMBL/GenBank/DDBJ whole genome shotgun (WGS) entry which is preliminary data.</text>
</comment>
<dbReference type="Pfam" id="PF00170">
    <property type="entry name" value="bZIP_1"/>
    <property type="match status" value="1"/>
</dbReference>
<dbReference type="SUPFAM" id="SSF57959">
    <property type="entry name" value="Leucine zipper domain"/>
    <property type="match status" value="1"/>
</dbReference>